<evidence type="ECO:0000259" key="2">
    <source>
        <dbReference type="Pfam" id="PF01370"/>
    </source>
</evidence>
<dbReference type="OrthoDB" id="9809586at2"/>
<keyword evidence="4" id="KW-1185">Reference proteome</keyword>
<organism evidence="3 4">
    <name type="scientific">Mastigocoleus testarum BC008</name>
    <dbReference type="NCBI Taxonomy" id="371196"/>
    <lineage>
        <taxon>Bacteria</taxon>
        <taxon>Bacillati</taxon>
        <taxon>Cyanobacteriota</taxon>
        <taxon>Cyanophyceae</taxon>
        <taxon>Nostocales</taxon>
        <taxon>Hapalosiphonaceae</taxon>
        <taxon>Mastigocoleus</taxon>
    </lineage>
</organism>
<name>A0A0V7ZPH7_9CYAN</name>
<evidence type="ECO:0000313" key="3">
    <source>
        <dbReference type="EMBL" id="KST66531.1"/>
    </source>
</evidence>
<dbReference type="EMBL" id="LMTZ01000096">
    <property type="protein sequence ID" value="KST66531.1"/>
    <property type="molecule type" value="Genomic_DNA"/>
</dbReference>
<feature type="domain" description="NAD-dependent epimerase/dehydratase" evidence="2">
    <location>
        <begin position="3"/>
        <end position="75"/>
    </location>
</feature>
<dbReference type="Pfam" id="PF01370">
    <property type="entry name" value="Epimerase"/>
    <property type="match status" value="2"/>
</dbReference>
<reference evidence="3 4" key="1">
    <citation type="journal article" date="2015" name="Genome Announc.">
        <title>Draft Genome of the Euendolithic (true boring) Cyanobacterium Mastigocoleus testarum strain BC008.</title>
        <authorList>
            <person name="Guida B.S."/>
            <person name="Garcia-Pichel F."/>
        </authorList>
    </citation>
    <scope>NUCLEOTIDE SEQUENCE [LARGE SCALE GENOMIC DNA]</scope>
    <source>
        <strain evidence="3 4">BC008</strain>
    </source>
</reference>
<dbReference type="InterPro" id="IPR001509">
    <property type="entry name" value="Epimerase_deHydtase"/>
</dbReference>
<gene>
    <name evidence="3" type="ORF">BC008_43170</name>
</gene>
<dbReference type="RefSeq" id="WP_027844573.1">
    <property type="nucleotide sequence ID" value="NZ_LMTZ01000096.1"/>
</dbReference>
<dbReference type="PANTHER" id="PTHR43000">
    <property type="entry name" value="DTDP-D-GLUCOSE 4,6-DEHYDRATASE-RELATED"/>
    <property type="match status" value="1"/>
</dbReference>
<dbReference type="AlphaFoldDB" id="A0A0V7ZPH7"/>
<dbReference type="SUPFAM" id="SSF51735">
    <property type="entry name" value="NAD(P)-binding Rossmann-fold domains"/>
    <property type="match status" value="1"/>
</dbReference>
<accession>A0A0V7ZPH7</accession>
<feature type="domain" description="NAD-dependent epimerase/dehydratase" evidence="2">
    <location>
        <begin position="146"/>
        <end position="236"/>
    </location>
</feature>
<sequence length="343" mass="39392">MNILIIGGTNFIGPPVIRHLINMGHEVTVFHRGKTQTELPEQVHHLLGDRRDLNDFKSTFEQLAPEVVLDMFAYTKDDAQILMKSFRGIARRVVVISSIDVYRVYDVLWGRESNIIPVPLTEDSPLRSSLYPFREIPYRPLNAPADYEKILVEQVVMSDPELPGTIVRLPMVYGTNDPLRRLFPYLQRIKEQRPVIVLEESIASWRGSYGYVENVAFAIALAVTNEKAKNRVYHVAEKEALSESERIAKIGDLAGWKGKISTLSKEKMPSDWKLVLNTKQDWLVDSSRIREELGYQEIIPMNKALKSTLEWERNCPPEKPENFVTPWLLDYVTEDKLATKSLD</sequence>
<dbReference type="Proteomes" id="UP000053372">
    <property type="component" value="Unassembled WGS sequence"/>
</dbReference>
<proteinExistence type="inferred from homology"/>
<evidence type="ECO:0000256" key="1">
    <source>
        <dbReference type="ARBA" id="ARBA00007637"/>
    </source>
</evidence>
<evidence type="ECO:0000313" key="4">
    <source>
        <dbReference type="Proteomes" id="UP000053372"/>
    </source>
</evidence>
<dbReference type="InterPro" id="IPR036291">
    <property type="entry name" value="NAD(P)-bd_dom_sf"/>
</dbReference>
<protein>
    <submittedName>
        <fullName evidence="3">NAD-dependent dehydratase</fullName>
    </submittedName>
</protein>
<dbReference type="Gene3D" id="3.40.50.720">
    <property type="entry name" value="NAD(P)-binding Rossmann-like Domain"/>
    <property type="match status" value="1"/>
</dbReference>
<comment type="similarity">
    <text evidence="1">Belongs to the NAD(P)-dependent epimerase/dehydratase family.</text>
</comment>
<comment type="caution">
    <text evidence="3">The sequence shown here is derived from an EMBL/GenBank/DDBJ whole genome shotgun (WGS) entry which is preliminary data.</text>
</comment>